<reference evidence="8 9" key="1">
    <citation type="submission" date="2017-11" db="EMBL/GenBank/DDBJ databases">
        <title>Infants hospitalized years apart are colonized by the same room-sourced microbial strains.</title>
        <authorList>
            <person name="Brooks B."/>
            <person name="Olm M.R."/>
            <person name="Firek B.A."/>
            <person name="Baker R."/>
            <person name="Thomas B.C."/>
            <person name="Morowitz M.J."/>
            <person name="Banfield J.F."/>
        </authorList>
    </citation>
    <scope>NUCLEOTIDE SEQUENCE [LARGE SCALE GENOMIC DNA]</scope>
    <source>
        <strain evidence="8">S2_009_000_R2_76</strain>
    </source>
</reference>
<keyword evidence="5" id="KW-0680">Restriction system</keyword>
<gene>
    <name evidence="8" type="ORF">DI598_21195</name>
</gene>
<evidence type="ECO:0000313" key="9">
    <source>
        <dbReference type="Proteomes" id="UP000249645"/>
    </source>
</evidence>
<dbReference type="InterPro" id="IPR050750">
    <property type="entry name" value="C5-MTase"/>
</dbReference>
<feature type="active site" evidence="7">
    <location>
        <position position="101"/>
    </location>
</feature>
<comment type="similarity">
    <text evidence="7">Belongs to the class I-like SAM-binding methyltransferase superfamily. C5-methyltransferase family.</text>
</comment>
<dbReference type="GO" id="GO:0003886">
    <property type="term" value="F:DNA (cytosine-5-)-methyltransferase activity"/>
    <property type="evidence" value="ECO:0007669"/>
    <property type="project" value="UniProtKB-EC"/>
</dbReference>
<dbReference type="AlphaFoldDB" id="A0A2W5E3Z3"/>
<dbReference type="GO" id="GO:0009307">
    <property type="term" value="P:DNA restriction-modification system"/>
    <property type="evidence" value="ECO:0007669"/>
    <property type="project" value="UniProtKB-KW"/>
</dbReference>
<keyword evidence="3 7" id="KW-0808">Transferase</keyword>
<evidence type="ECO:0000256" key="7">
    <source>
        <dbReference type="PROSITE-ProRule" id="PRU01016"/>
    </source>
</evidence>
<organism evidence="8 9">
    <name type="scientific">Pseudopedobacter saltans</name>
    <dbReference type="NCBI Taxonomy" id="151895"/>
    <lineage>
        <taxon>Bacteria</taxon>
        <taxon>Pseudomonadati</taxon>
        <taxon>Bacteroidota</taxon>
        <taxon>Sphingobacteriia</taxon>
        <taxon>Sphingobacteriales</taxon>
        <taxon>Sphingobacteriaceae</taxon>
        <taxon>Pseudopedobacter</taxon>
    </lineage>
</organism>
<evidence type="ECO:0000256" key="5">
    <source>
        <dbReference type="ARBA" id="ARBA00022747"/>
    </source>
</evidence>
<dbReference type="PROSITE" id="PS00094">
    <property type="entry name" value="C5_MTASE_1"/>
    <property type="match status" value="1"/>
</dbReference>
<dbReference type="PANTHER" id="PTHR46098:SF1">
    <property type="entry name" value="TRNA (CYTOSINE(38)-C(5))-METHYLTRANSFERASE"/>
    <property type="match status" value="1"/>
</dbReference>
<dbReference type="GO" id="GO:0032259">
    <property type="term" value="P:methylation"/>
    <property type="evidence" value="ECO:0007669"/>
    <property type="project" value="UniProtKB-KW"/>
</dbReference>
<comment type="caution">
    <text evidence="8">The sequence shown here is derived from an EMBL/GenBank/DDBJ whole genome shotgun (WGS) entry which is preliminary data.</text>
</comment>
<dbReference type="Gene3D" id="3.40.50.150">
    <property type="entry name" value="Vaccinia Virus protein VP39"/>
    <property type="match status" value="1"/>
</dbReference>
<dbReference type="EMBL" id="QFOI01000811">
    <property type="protein sequence ID" value="PZP37433.1"/>
    <property type="molecule type" value="Genomic_DNA"/>
</dbReference>
<dbReference type="InterPro" id="IPR001525">
    <property type="entry name" value="C5_MeTfrase"/>
</dbReference>
<dbReference type="NCBIfam" id="TIGR00675">
    <property type="entry name" value="dcm"/>
    <property type="match status" value="1"/>
</dbReference>
<dbReference type="Proteomes" id="UP000249645">
    <property type="component" value="Unassembled WGS sequence"/>
</dbReference>
<dbReference type="EC" id="2.1.1.37" evidence="1"/>
<sequence>MLKMKILNHASFFTGIGVFDLAAQEAGFNNNHASFFTGIGVFDLAAQEAGFNNVFQVEIDSWCQSILKQNFPHTKKYIDIHDFNGTQYRRRIDIVSGGFPCQDISVSGKGEGITGKKSSLWKQYHRCISEILPGYVLIENSPQLKNRGLETILYDLSEIGYDAEWNCFFASEFGKYHHRERMYILAYPNVQRWRGILHFVKGSLIETNRETNTLDSSRHPFLQFEKRIGEPAVFGVVDGLAKKLDALKRLGGCGNAVVKDIPLMIFNVISDLENQIHN</sequence>
<evidence type="ECO:0000256" key="4">
    <source>
        <dbReference type="ARBA" id="ARBA00022691"/>
    </source>
</evidence>
<dbReference type="PROSITE" id="PS51679">
    <property type="entry name" value="SAM_MT_C5"/>
    <property type="match status" value="1"/>
</dbReference>
<proteinExistence type="inferred from homology"/>
<dbReference type="SUPFAM" id="SSF53335">
    <property type="entry name" value="S-adenosyl-L-methionine-dependent methyltransferases"/>
    <property type="match status" value="1"/>
</dbReference>
<keyword evidence="2 7" id="KW-0489">Methyltransferase</keyword>
<dbReference type="InterPro" id="IPR018117">
    <property type="entry name" value="C5_DNA_meth_AS"/>
</dbReference>
<dbReference type="PANTHER" id="PTHR46098">
    <property type="entry name" value="TRNA (CYTOSINE(38)-C(5))-METHYLTRANSFERASE"/>
    <property type="match status" value="1"/>
</dbReference>
<dbReference type="InterPro" id="IPR029063">
    <property type="entry name" value="SAM-dependent_MTases_sf"/>
</dbReference>
<dbReference type="Pfam" id="PF00145">
    <property type="entry name" value="DNA_methylase"/>
    <property type="match status" value="1"/>
</dbReference>
<protein>
    <recommendedName>
        <fullName evidence="1">DNA (cytosine-5-)-methyltransferase</fullName>
        <ecNumber evidence="1">2.1.1.37</ecNumber>
    </recommendedName>
</protein>
<name>A0A2W5E3Z3_9SPHI</name>
<comment type="catalytic activity">
    <reaction evidence="6">
        <text>a 2'-deoxycytidine in DNA + S-adenosyl-L-methionine = a 5-methyl-2'-deoxycytidine in DNA + S-adenosyl-L-homocysteine + H(+)</text>
        <dbReference type="Rhea" id="RHEA:13681"/>
        <dbReference type="Rhea" id="RHEA-COMP:11369"/>
        <dbReference type="Rhea" id="RHEA-COMP:11370"/>
        <dbReference type="ChEBI" id="CHEBI:15378"/>
        <dbReference type="ChEBI" id="CHEBI:57856"/>
        <dbReference type="ChEBI" id="CHEBI:59789"/>
        <dbReference type="ChEBI" id="CHEBI:85452"/>
        <dbReference type="ChEBI" id="CHEBI:85454"/>
        <dbReference type="EC" id="2.1.1.37"/>
    </reaction>
</comment>
<accession>A0A2W5E3Z3</accession>
<evidence type="ECO:0000256" key="2">
    <source>
        <dbReference type="ARBA" id="ARBA00022603"/>
    </source>
</evidence>
<keyword evidence="4 7" id="KW-0949">S-adenosyl-L-methionine</keyword>
<evidence type="ECO:0000256" key="3">
    <source>
        <dbReference type="ARBA" id="ARBA00022679"/>
    </source>
</evidence>
<evidence type="ECO:0000256" key="1">
    <source>
        <dbReference type="ARBA" id="ARBA00011975"/>
    </source>
</evidence>
<evidence type="ECO:0000313" key="8">
    <source>
        <dbReference type="EMBL" id="PZP37433.1"/>
    </source>
</evidence>
<evidence type="ECO:0000256" key="6">
    <source>
        <dbReference type="ARBA" id="ARBA00047422"/>
    </source>
</evidence>